<dbReference type="Proteomes" id="UP000755577">
    <property type="component" value="Unassembled WGS sequence"/>
</dbReference>
<evidence type="ECO:0000313" key="2">
    <source>
        <dbReference type="EMBL" id="VVU50742.1"/>
    </source>
</evidence>
<dbReference type="AlphaFoldDB" id="A0A6P2GAH7"/>
<keyword evidence="4" id="KW-1185">Reference proteome</keyword>
<dbReference type="GeneID" id="56501508"/>
<reference evidence="2 3" key="1">
    <citation type="submission" date="2019-09" db="EMBL/GenBank/DDBJ databases">
        <authorList>
            <person name="Depoorter E."/>
        </authorList>
    </citation>
    <scope>NUCLEOTIDE SEQUENCE [LARGE SCALE GENOMIC DNA]</scope>
    <source>
        <strain evidence="2">LMG 20980</strain>
    </source>
</reference>
<sequence length="234" mass="26991">MTDQEIYNLYLAQSENVRALLKAIDGVVRDINHQIRKGDDFQVSIKTKMLALTYSAWSEAQFVQILYTPNSFSSSEIKKISEEKERQGIARGWRCMLTLASQKIENDEVKKIISQRLTALINLVKIYIEQPATIRNKIAHGQWVRALNSKNTRENARLSSALASLDPVFIEKMVKVHQCLGRIVRDLVQSPKNGFDSWYKKNIENLERYLEDTKDWNLASKTAVLIRKPITRKP</sequence>
<dbReference type="EMBL" id="CABVLY010000012">
    <property type="protein sequence ID" value="VVU50742.1"/>
    <property type="molecule type" value="Genomic_DNA"/>
</dbReference>
<reference evidence="1 4" key="2">
    <citation type="submission" date="2021-02" db="EMBL/GenBank/DDBJ databases">
        <title>Draft genome of the type strains Burkholderia anthina DSM16086.</title>
        <authorList>
            <person name="Hertel R."/>
            <person name="Meissner J."/>
            <person name="Poehlein A."/>
            <person name="Daniel R."/>
            <person name="Commichau F.M."/>
        </authorList>
    </citation>
    <scope>NUCLEOTIDE SEQUENCE [LARGE SCALE GENOMIC DNA]</scope>
    <source>
        <strain evidence="1 4">DSM 16086</strain>
    </source>
</reference>
<dbReference type="RefSeq" id="WP_174926809.1">
    <property type="nucleotide sequence ID" value="NZ_CABVLY010000012.1"/>
</dbReference>
<protein>
    <submittedName>
        <fullName evidence="2">Uncharacterized protein</fullName>
    </submittedName>
</protein>
<accession>A0A6P2GAH7</accession>
<name>A0A6P2GAH7_9BURK</name>
<organism evidence="2 3">
    <name type="scientific">Burkholderia anthina</name>
    <dbReference type="NCBI Taxonomy" id="179879"/>
    <lineage>
        <taxon>Bacteria</taxon>
        <taxon>Pseudomonadati</taxon>
        <taxon>Pseudomonadota</taxon>
        <taxon>Betaproteobacteria</taxon>
        <taxon>Burkholderiales</taxon>
        <taxon>Burkholderiaceae</taxon>
        <taxon>Burkholderia</taxon>
        <taxon>Burkholderia cepacia complex</taxon>
    </lineage>
</organism>
<dbReference type="EMBL" id="JAFCIQ010000028">
    <property type="protein sequence ID" value="MBM2770486.1"/>
    <property type="molecule type" value="Genomic_DNA"/>
</dbReference>
<evidence type="ECO:0000313" key="3">
    <source>
        <dbReference type="Proteomes" id="UP000494201"/>
    </source>
</evidence>
<dbReference type="Proteomes" id="UP000494201">
    <property type="component" value="Unassembled WGS sequence"/>
</dbReference>
<evidence type="ECO:0000313" key="1">
    <source>
        <dbReference type="EMBL" id="MBM2770486.1"/>
    </source>
</evidence>
<proteinExistence type="predicted"/>
<gene>
    <name evidence="2" type="ORF">BAN20980_03462</name>
    <name evidence="1" type="ORF">JQK92_29170</name>
</gene>
<evidence type="ECO:0000313" key="4">
    <source>
        <dbReference type="Proteomes" id="UP000755577"/>
    </source>
</evidence>